<evidence type="ECO:0000256" key="7">
    <source>
        <dbReference type="PIRNR" id="PIRNR013503"/>
    </source>
</evidence>
<dbReference type="Gene3D" id="1.20.1300.20">
    <property type="entry name" value="Peptidase C65 Otubain, subdomain 2"/>
    <property type="match status" value="1"/>
</dbReference>
<keyword evidence="6 7" id="KW-0788">Thiol protease</keyword>
<dbReference type="WBParaSite" id="MCU_003169-RA">
    <property type="protein sequence ID" value="MCU_003169-RA"/>
    <property type="gene ID" value="MCU_003169"/>
</dbReference>
<reference evidence="11" key="1">
    <citation type="submission" date="2019-11" db="UniProtKB">
        <authorList>
            <consortium name="WormBaseParasite"/>
        </authorList>
    </citation>
    <scope>IDENTIFICATION</scope>
</reference>
<evidence type="ECO:0000256" key="3">
    <source>
        <dbReference type="ARBA" id="ARBA00022670"/>
    </source>
</evidence>
<feature type="site" description="Interacts with free ubiquitin" evidence="9">
    <location>
        <position position="303"/>
    </location>
</feature>
<name>A0A5K3EWC8_MESCO</name>
<dbReference type="GO" id="GO:0071108">
    <property type="term" value="P:protein K48-linked deubiquitination"/>
    <property type="evidence" value="ECO:0007669"/>
    <property type="project" value="TreeGrafter"/>
</dbReference>
<dbReference type="InterPro" id="IPR038765">
    <property type="entry name" value="Papain-like_cys_pep_sf"/>
</dbReference>
<feature type="domain" description="OTU" evidence="10">
    <location>
        <begin position="113"/>
        <end position="313"/>
    </location>
</feature>
<dbReference type="SUPFAM" id="SSF54001">
    <property type="entry name" value="Cysteine proteinases"/>
    <property type="match status" value="1"/>
</dbReference>
<keyword evidence="4 7" id="KW-0833">Ubl conjugation pathway</keyword>
<dbReference type="Gene3D" id="3.30.200.60">
    <property type="entry name" value="Peptidase C65 Otubain, subdomain 1"/>
    <property type="match status" value="1"/>
</dbReference>
<evidence type="ECO:0000256" key="9">
    <source>
        <dbReference type="PIRSR" id="PIRSR013503-2"/>
    </source>
</evidence>
<keyword evidence="3 7" id="KW-0645">Protease</keyword>
<dbReference type="GO" id="GO:0006508">
    <property type="term" value="P:proteolysis"/>
    <property type="evidence" value="ECO:0007669"/>
    <property type="project" value="UniProtKB-KW"/>
</dbReference>
<evidence type="ECO:0000313" key="11">
    <source>
        <dbReference type="WBParaSite" id="MCU_003169-RA"/>
    </source>
</evidence>
<dbReference type="AlphaFoldDB" id="A0A5K3EWC8"/>
<evidence type="ECO:0000256" key="5">
    <source>
        <dbReference type="ARBA" id="ARBA00022801"/>
    </source>
</evidence>
<organism evidence="11">
    <name type="scientific">Mesocestoides corti</name>
    <name type="common">Flatworm</name>
    <dbReference type="NCBI Taxonomy" id="53468"/>
    <lineage>
        <taxon>Eukaryota</taxon>
        <taxon>Metazoa</taxon>
        <taxon>Spiralia</taxon>
        <taxon>Lophotrochozoa</taxon>
        <taxon>Platyhelminthes</taxon>
        <taxon>Cestoda</taxon>
        <taxon>Eucestoda</taxon>
        <taxon>Cyclophyllidea</taxon>
        <taxon>Mesocestoididae</taxon>
        <taxon>Mesocestoides</taxon>
    </lineage>
</organism>
<dbReference type="GO" id="GO:0005634">
    <property type="term" value="C:nucleus"/>
    <property type="evidence" value="ECO:0007669"/>
    <property type="project" value="TreeGrafter"/>
</dbReference>
<dbReference type="InterPro" id="IPR042468">
    <property type="entry name" value="Peptidase_C65_otubain_sub1"/>
</dbReference>
<dbReference type="FunFam" id="1.20.1300.20:FF:000001">
    <property type="entry name" value="Ubiquitin thioesterase OTUB1"/>
    <property type="match status" value="1"/>
</dbReference>
<dbReference type="PIRSF" id="PIRSF013503">
    <property type="entry name" value="Ubiquitin_thioesterase_Otubain"/>
    <property type="match status" value="1"/>
</dbReference>
<evidence type="ECO:0000256" key="2">
    <source>
        <dbReference type="ARBA" id="ARBA00006579"/>
    </source>
</evidence>
<feature type="site" description="Interacts with free ubiquitin" evidence="9">
    <location>
        <position position="308"/>
    </location>
</feature>
<sequence length="313" mass="35797">MQRARGLAEASEVKYVCAQRRRCTTQQLRHYTTMEDSAKPAATGGMPEESDAVGYASSDCYEAIQNQQEEIEKSIKESGPLVSEPLPLDTLKSDFDGHRVYLEKLEVLNTKYSKIRRVRRDGNCFYRAFGFAYLEYLIEGRRIEEAKRFIRFCDECKDALVSFGYIQFTVEDFHEQFVGMVEDLVLNDGQVSDLEERFNNQSYSDYYVVFLRLVVSSYMQRNEEFYANFISDGKTVKRFCETEVELMGLSSDHVHVSALSLAVDVPISIENCQQSGNLNTLEFPGREGEAAGEKVPAPVVLLYRPGHYDILYV</sequence>
<evidence type="ECO:0000259" key="10">
    <source>
        <dbReference type="PROSITE" id="PS50802"/>
    </source>
</evidence>
<dbReference type="InterPro" id="IPR042467">
    <property type="entry name" value="Peptidase_C65_otubain_sub2"/>
</dbReference>
<dbReference type="PROSITE" id="PS50802">
    <property type="entry name" value="OTU"/>
    <property type="match status" value="1"/>
</dbReference>
<evidence type="ECO:0000256" key="1">
    <source>
        <dbReference type="ARBA" id="ARBA00000707"/>
    </source>
</evidence>
<dbReference type="GO" id="GO:0004843">
    <property type="term" value="F:cysteine-type deubiquitinase activity"/>
    <property type="evidence" value="ECO:0007669"/>
    <property type="project" value="UniProtKB-UniRule"/>
</dbReference>
<evidence type="ECO:0000256" key="8">
    <source>
        <dbReference type="PIRSR" id="PIRSR013503-1"/>
    </source>
</evidence>
<dbReference type="InterPro" id="IPR019400">
    <property type="entry name" value="Peptidase_C65_otubain"/>
</dbReference>
<dbReference type="InterPro" id="IPR003323">
    <property type="entry name" value="OTU_dom"/>
</dbReference>
<feature type="active site" description="Nucleophile" evidence="8">
    <location>
        <position position="124"/>
    </location>
</feature>
<protein>
    <recommendedName>
        <fullName evidence="7">Ubiquitin thioesterase</fullName>
        <ecNumber evidence="7">3.4.19.12</ecNumber>
    </recommendedName>
</protein>
<comment type="catalytic activity">
    <reaction evidence="1 7">
        <text>Thiol-dependent hydrolysis of ester, thioester, amide, peptide and isopeptide bonds formed by the C-terminal Gly of ubiquitin (a 76-residue protein attached to proteins as an intracellular targeting signal).</text>
        <dbReference type="EC" id="3.4.19.12"/>
    </reaction>
</comment>
<comment type="similarity">
    <text evidence="2 7">Belongs to the peptidase C65 family.</text>
</comment>
<dbReference type="PANTHER" id="PTHR12931">
    <property type="entry name" value="UBIQUITIN THIOLESTERASE PROTEIN OTUB"/>
    <property type="match status" value="1"/>
</dbReference>
<proteinExistence type="inferred from homology"/>
<feature type="active site" evidence="8">
    <location>
        <position position="121"/>
    </location>
</feature>
<keyword evidence="5 7" id="KW-0378">Hydrolase</keyword>
<dbReference type="EC" id="3.4.19.12" evidence="7"/>
<feature type="active site" evidence="8">
    <location>
        <position position="307"/>
    </location>
</feature>
<dbReference type="InterPro" id="IPR016615">
    <property type="entry name" value="Otubain"/>
</dbReference>
<dbReference type="Pfam" id="PF10275">
    <property type="entry name" value="Peptidase_C65"/>
    <property type="match status" value="1"/>
</dbReference>
<evidence type="ECO:0000256" key="6">
    <source>
        <dbReference type="ARBA" id="ARBA00022807"/>
    </source>
</evidence>
<dbReference type="GO" id="GO:0043130">
    <property type="term" value="F:ubiquitin binding"/>
    <property type="evidence" value="ECO:0007669"/>
    <property type="project" value="UniProtKB-UniRule"/>
</dbReference>
<accession>A0A5K3EWC8</accession>
<evidence type="ECO:0000256" key="4">
    <source>
        <dbReference type="ARBA" id="ARBA00022786"/>
    </source>
</evidence>
<dbReference type="PANTHER" id="PTHR12931:SF15">
    <property type="entry name" value="UBIQUITIN THIOESTERASE OTUBAIN-LIKE"/>
    <property type="match status" value="1"/>
</dbReference>